<dbReference type="AlphaFoldDB" id="A0A656JT60"/>
<evidence type="ECO:0000256" key="1">
    <source>
        <dbReference type="SAM" id="MobiDB-lite"/>
    </source>
</evidence>
<accession>A0A656JT60</accession>
<feature type="non-terminal residue" evidence="2">
    <location>
        <position position="76"/>
    </location>
</feature>
<reference evidence="2 3" key="1">
    <citation type="journal article" date="2013" name="PLoS Pathog.">
        <title>Genomic analysis of the Kiwifruit pathogen Pseudomonas syringae pv. actinidiae provides insight into the origins of an emergent plant disease.</title>
        <authorList>
            <person name="McCann H.C."/>
            <person name="Rikkerink E.H."/>
            <person name="Bertels F."/>
            <person name="Fiers M."/>
            <person name="Lu A."/>
            <person name="Rees-George J."/>
            <person name="Andersen M.T."/>
            <person name="Gleave A.P."/>
            <person name="Haubold B."/>
            <person name="Wohlers M.W."/>
            <person name="Guttman D.S."/>
            <person name="Wang P.W."/>
            <person name="Straub C."/>
            <person name="Vanneste J.L."/>
            <person name="Rainey P.B."/>
            <person name="Templeton M.D."/>
        </authorList>
    </citation>
    <scope>NUCLEOTIDE SEQUENCE [LARGE SCALE GENOMIC DNA]</scope>
    <source>
        <strain evidence="2 3">ICMP 19096</strain>
    </source>
</reference>
<protein>
    <submittedName>
        <fullName evidence="2">Flagellar hook-associated protein FlgK</fullName>
    </submittedName>
</protein>
<evidence type="ECO:0000313" key="2">
    <source>
        <dbReference type="EMBL" id="EPN51910.1"/>
    </source>
</evidence>
<comment type="caution">
    <text evidence="2">The sequence shown here is derived from an EMBL/GenBank/DDBJ whole genome shotgun (WGS) entry which is preliminary data.</text>
</comment>
<dbReference type="Proteomes" id="UP000018849">
    <property type="component" value="Unassembled WGS sequence"/>
</dbReference>
<evidence type="ECO:0000313" key="3">
    <source>
        <dbReference type="Proteomes" id="UP000018849"/>
    </source>
</evidence>
<keyword evidence="2" id="KW-0282">Flagellum</keyword>
<sequence length="76" mass="7586">FTVRRLPNGESVGTGALTDNPPKQFDGFSVSLNGNALAAGDTFKVTPTRNGASGISVVLTDPKDIAAAAPLTATAG</sequence>
<organism evidence="2 3">
    <name type="scientific">Pseudomonas syringae pv. actinidiae ICMP 19096</name>
    <dbReference type="NCBI Taxonomy" id="1194405"/>
    <lineage>
        <taxon>Bacteria</taxon>
        <taxon>Pseudomonadati</taxon>
        <taxon>Pseudomonadota</taxon>
        <taxon>Gammaproteobacteria</taxon>
        <taxon>Pseudomonadales</taxon>
        <taxon>Pseudomonadaceae</taxon>
        <taxon>Pseudomonas</taxon>
        <taxon>Pseudomonas syringae</taxon>
    </lineage>
</organism>
<proteinExistence type="predicted"/>
<name>A0A656JT60_PSESF</name>
<keyword evidence="2" id="KW-0966">Cell projection</keyword>
<feature type="non-terminal residue" evidence="2">
    <location>
        <position position="1"/>
    </location>
</feature>
<dbReference type="EMBL" id="AOKF01002283">
    <property type="protein sequence ID" value="EPN51910.1"/>
    <property type="molecule type" value="Genomic_DNA"/>
</dbReference>
<gene>
    <name evidence="2" type="primary">flgK</name>
    <name evidence="2" type="ORF">A245_26608</name>
</gene>
<keyword evidence="2" id="KW-0969">Cilium</keyword>
<feature type="region of interest" description="Disordered" evidence="1">
    <location>
        <begin position="1"/>
        <end position="20"/>
    </location>
</feature>